<feature type="signal peptide" evidence="5">
    <location>
        <begin position="1"/>
        <end position="22"/>
    </location>
</feature>
<dbReference type="PROSITE" id="PS51257">
    <property type="entry name" value="PROKAR_LIPOPROTEIN"/>
    <property type="match status" value="1"/>
</dbReference>
<sequence length="423" mass="47911">MSKILKYITLAVVMLLIVTACGPNRSKEDIDKALNKDNSKDKPNQLTMWVDGDKQMAFYKKITDQYTKKTGIKVKLVNIGQNDQLENISLDAPAGKGPDIFFLAHDNTGSAYLQGLAAEIKLSKDELKGFNKQALKAMNYDNKQLALPAIVETTALFYNKKLVKNAPQTLEEVEANAAKLTDSKKKQYGMLFDAKNFYFNYPFLFGNDDYIFKKNGSEYDIHQLGLNSKHVVKNAERLQKWYDKGYLPKAATHDVMIGLFKEGKVGQFVTGPWNINEYQETFGKDLGVTTLPTDGGKPMKPFLGVRGWYLSEYSKHKYWAKDLMLYITSKDTLQKYTDEMSEITGRVDVKSSNPNLKVFEKQARHAEPMPNIPEMRQVWEPMGNASIFISNGKNPKQALDEATNDITQNIKILHPSQNDKKGD</sequence>
<dbReference type="PANTHER" id="PTHR30061:SF50">
    <property type="entry name" value="MALTOSE_MALTODEXTRIN-BINDING PERIPLASMIC PROTEIN"/>
    <property type="match status" value="1"/>
</dbReference>
<dbReference type="GO" id="GO:0015144">
    <property type="term" value="F:carbohydrate transmembrane transporter activity"/>
    <property type="evidence" value="ECO:0007669"/>
    <property type="project" value="InterPro"/>
</dbReference>
<keyword evidence="4 5" id="KW-0732">Signal</keyword>
<evidence type="ECO:0000256" key="4">
    <source>
        <dbReference type="ARBA" id="ARBA00022729"/>
    </source>
</evidence>
<keyword evidence="3 5" id="KW-0762">Sugar transport</keyword>
<dbReference type="HOGENOM" id="CLU_031285_17_2_9"/>
<name>A0A0E1XA84_STAAU</name>
<protein>
    <recommendedName>
        <fullName evidence="5">Maltodextrin-binding protein</fullName>
    </recommendedName>
</protein>
<evidence type="ECO:0000313" key="6">
    <source>
        <dbReference type="EMBL" id="EFH96272.1"/>
    </source>
</evidence>
<accession>A0A0E1XA84</accession>
<dbReference type="InterPro" id="IPR006060">
    <property type="entry name" value="Maltose/Cyclodextrin-bd"/>
</dbReference>
<keyword evidence="2 5" id="KW-0813">Transport</keyword>
<organism evidence="6">
    <name type="scientific">Staphylococcus aureus subsp. aureus MN8</name>
    <dbReference type="NCBI Taxonomy" id="548470"/>
    <lineage>
        <taxon>Bacteria</taxon>
        <taxon>Bacillati</taxon>
        <taxon>Bacillota</taxon>
        <taxon>Bacilli</taxon>
        <taxon>Bacillales</taxon>
        <taxon>Staphylococcaceae</taxon>
        <taxon>Staphylococcus</taxon>
    </lineage>
</organism>
<dbReference type="CDD" id="cd13658">
    <property type="entry name" value="PBP2_CMBP"/>
    <property type="match status" value="1"/>
</dbReference>
<dbReference type="GO" id="GO:0042956">
    <property type="term" value="P:maltodextrin transmembrane transport"/>
    <property type="evidence" value="ECO:0007669"/>
    <property type="project" value="TreeGrafter"/>
</dbReference>
<dbReference type="AlphaFoldDB" id="A0A0E1XA84"/>
<dbReference type="RefSeq" id="WP_000034978.1">
    <property type="nucleotide sequence ID" value="NZ_CM000952.1"/>
</dbReference>
<evidence type="ECO:0000256" key="3">
    <source>
        <dbReference type="ARBA" id="ARBA00022597"/>
    </source>
</evidence>
<dbReference type="GO" id="GO:0055052">
    <property type="term" value="C:ATP-binding cassette (ABC) transporter complex, substrate-binding subunit-containing"/>
    <property type="evidence" value="ECO:0007669"/>
    <property type="project" value="TreeGrafter"/>
</dbReference>
<dbReference type="InterPro" id="IPR006059">
    <property type="entry name" value="SBP"/>
</dbReference>
<evidence type="ECO:0000256" key="1">
    <source>
        <dbReference type="ARBA" id="ARBA00008520"/>
    </source>
</evidence>
<dbReference type="GO" id="GO:0015768">
    <property type="term" value="P:maltose transport"/>
    <property type="evidence" value="ECO:0007669"/>
    <property type="project" value="TreeGrafter"/>
</dbReference>
<dbReference type="Proteomes" id="UP000003455">
    <property type="component" value="Chromosome"/>
</dbReference>
<gene>
    <name evidence="6" type="ORF">HMPREF0769_10274</name>
</gene>
<comment type="subcellular location">
    <subcellularLocation>
        <location evidence="5">Cell membrane</location>
        <topology evidence="5">Lipid-anchor</topology>
    </subcellularLocation>
</comment>
<dbReference type="PRINTS" id="PR00181">
    <property type="entry name" value="MALTOSEBP"/>
</dbReference>
<feature type="chain" id="PRO_5039753897" description="Maltodextrin-binding protein" evidence="5">
    <location>
        <begin position="23"/>
        <end position="423"/>
    </location>
</feature>
<comment type="caution">
    <text evidence="6">The sequence shown here is derived from an EMBL/GenBank/DDBJ whole genome shotgun (WGS) entry which is preliminary data.</text>
</comment>
<keyword evidence="5" id="KW-0449">Lipoprotein</keyword>
<dbReference type="SUPFAM" id="SSF53850">
    <property type="entry name" value="Periplasmic binding protein-like II"/>
    <property type="match status" value="1"/>
</dbReference>
<reference evidence="6" key="1">
    <citation type="submission" date="2010-05" db="EMBL/GenBank/DDBJ databases">
        <authorList>
            <person name="Muzny D."/>
            <person name="Qin X."/>
            <person name="Buhay C."/>
            <person name="Dugan-Rocha S."/>
            <person name="Ding Y."/>
            <person name="Chen G."/>
            <person name="Hawes A."/>
            <person name="Holder M."/>
            <person name="Jhangiani S."/>
            <person name="Johnson A."/>
            <person name="Khan Z."/>
            <person name="Li Z."/>
            <person name="Liu W."/>
            <person name="Liu X."/>
            <person name="Perez L."/>
            <person name="Shen H."/>
            <person name="Wang Q."/>
            <person name="Watt J."/>
            <person name="Xi L."/>
            <person name="Xin Y."/>
            <person name="Zhou J."/>
            <person name="Deng J."/>
            <person name="Jiang H."/>
            <person name="Liu Y."/>
            <person name="Qu J."/>
            <person name="Song X.-Z."/>
            <person name="Zhang L."/>
            <person name="Villasana D."/>
            <person name="Johnson A."/>
            <person name="Liu J."/>
            <person name="Liyanage D."/>
            <person name="Lorensuhewa L."/>
            <person name="Robinson T."/>
            <person name="Song A."/>
            <person name="Song B.-B."/>
            <person name="Dinh H."/>
            <person name="Thornton R."/>
            <person name="Coyle M."/>
            <person name="Francisco L."/>
            <person name="Jackson L."/>
            <person name="Javaid M."/>
            <person name="Korchina V."/>
            <person name="Kovar C."/>
            <person name="Mata R."/>
            <person name="Mathew T."/>
            <person name="Ngo R."/>
            <person name="Nguyen L."/>
            <person name="Nguyen N."/>
            <person name="Okwuonu G."/>
            <person name="Ongeri F."/>
            <person name="Pham C."/>
            <person name="Simmons D."/>
            <person name="Wilczek-Boney K."/>
            <person name="Hale W."/>
            <person name="Jakkamsetti A."/>
            <person name="Pham P."/>
            <person name="Ruth R."/>
            <person name="San Lucas F."/>
            <person name="Warren J."/>
            <person name="Zhang J."/>
            <person name="Zhao Z."/>
            <person name="Zhou C."/>
            <person name="Zhu D."/>
            <person name="Lee S."/>
            <person name="Bess C."/>
            <person name="Blankenburg K."/>
            <person name="Forbes L."/>
            <person name="Fu Q."/>
            <person name="Gubbala S."/>
            <person name="Hirani K."/>
            <person name="Jayaseelan J.C."/>
            <person name="Lara F."/>
            <person name="Munidasa M."/>
            <person name="Palculict T."/>
            <person name="Patil S."/>
            <person name="Pu L.-L."/>
            <person name="Saada N."/>
            <person name="Tang L."/>
            <person name="Weissenberger G."/>
            <person name="Zhu Y."/>
            <person name="Hemphill L."/>
            <person name="Shang Y."/>
            <person name="Youmans B."/>
            <person name="Ayvaz T."/>
            <person name="Ross M."/>
            <person name="Santibanez J."/>
            <person name="Aqrawi P."/>
            <person name="Gross S."/>
            <person name="Joshi V."/>
            <person name="Fowler G."/>
            <person name="Nazareth L."/>
            <person name="Reid J."/>
            <person name="Worley K."/>
            <person name="Petrosino J."/>
            <person name="Highlander S."/>
            <person name="Gibbs R."/>
        </authorList>
    </citation>
    <scope>NUCLEOTIDE SEQUENCE [LARGE SCALE GENOMIC DNA]</scope>
    <source>
        <strain evidence="6">MN8</strain>
    </source>
</reference>
<dbReference type="Pfam" id="PF13416">
    <property type="entry name" value="SBP_bac_8"/>
    <property type="match status" value="1"/>
</dbReference>
<evidence type="ECO:0000256" key="2">
    <source>
        <dbReference type="ARBA" id="ARBA00022448"/>
    </source>
</evidence>
<evidence type="ECO:0000256" key="5">
    <source>
        <dbReference type="RuleBase" id="RU365005"/>
    </source>
</evidence>
<keyword evidence="5" id="KW-0472">Membrane</keyword>
<dbReference type="GO" id="GO:1901982">
    <property type="term" value="F:maltose binding"/>
    <property type="evidence" value="ECO:0007669"/>
    <property type="project" value="TreeGrafter"/>
</dbReference>
<dbReference type="PANTHER" id="PTHR30061">
    <property type="entry name" value="MALTOSE-BINDING PERIPLASMIC PROTEIN"/>
    <property type="match status" value="1"/>
</dbReference>
<comment type="similarity">
    <text evidence="1 5">Belongs to the bacterial solute-binding protein 1 family.</text>
</comment>
<dbReference type="Gene3D" id="3.40.190.10">
    <property type="entry name" value="Periplasmic binding protein-like II"/>
    <property type="match status" value="2"/>
</dbReference>
<dbReference type="EMBL" id="ACJA02000001">
    <property type="protein sequence ID" value="EFH96272.1"/>
    <property type="molecule type" value="Genomic_DNA"/>
</dbReference>
<proteinExistence type="inferred from homology"/>
<keyword evidence="5" id="KW-1003">Cell membrane</keyword>